<dbReference type="PANTHER" id="PTHR38447">
    <property type="entry name" value="TRANSCRIPTION FACTOR YDEB-RELATED"/>
    <property type="match status" value="1"/>
</dbReference>
<reference evidence="2 3" key="1">
    <citation type="submission" date="2018-08" db="EMBL/GenBank/DDBJ databases">
        <title>A genome reference for cultivated species of the human gut microbiota.</title>
        <authorList>
            <person name="Zou Y."/>
            <person name="Xue W."/>
            <person name="Luo G."/>
        </authorList>
    </citation>
    <scope>NUCLEOTIDE SEQUENCE [LARGE SCALE GENOMIC DNA]</scope>
    <source>
        <strain evidence="2 3">AF22-12AC</strain>
    </source>
</reference>
<dbReference type="AlphaFoldDB" id="A0A174E6D4"/>
<dbReference type="InterPro" id="IPR042215">
    <property type="entry name" value="CarD-like_C"/>
</dbReference>
<dbReference type="OMA" id="TLWIDND"/>
<dbReference type="SUPFAM" id="SSF141259">
    <property type="entry name" value="CarD-like"/>
    <property type="match status" value="1"/>
</dbReference>
<evidence type="ECO:0000313" key="2">
    <source>
        <dbReference type="EMBL" id="RGS36422.1"/>
    </source>
</evidence>
<feature type="domain" description="CarD-like/TRCF RNAP-interacting" evidence="1">
    <location>
        <begin position="1"/>
        <end position="113"/>
    </location>
</feature>
<gene>
    <name evidence="2" type="ORF">DWX93_15725</name>
</gene>
<dbReference type="Proteomes" id="UP000266172">
    <property type="component" value="Unassembled WGS sequence"/>
</dbReference>
<dbReference type="RefSeq" id="WP_014079034.1">
    <property type="nucleotide sequence ID" value="NZ_CAKMUY010000019.1"/>
</dbReference>
<dbReference type="GO" id="GO:0009303">
    <property type="term" value="P:rRNA transcription"/>
    <property type="evidence" value="ECO:0007669"/>
    <property type="project" value="TreeGrafter"/>
</dbReference>
<accession>A0A174E6D4</accession>
<dbReference type="InterPro" id="IPR052531">
    <property type="entry name" value="CarD-like_regulator"/>
</dbReference>
<evidence type="ECO:0000313" key="3">
    <source>
        <dbReference type="Proteomes" id="UP000266172"/>
    </source>
</evidence>
<proteinExistence type="predicted"/>
<protein>
    <submittedName>
        <fullName evidence="2">CarD family transcriptional regulator</fullName>
    </submittedName>
</protein>
<dbReference type="InterPro" id="IPR048792">
    <property type="entry name" value="CarD_C"/>
</dbReference>
<dbReference type="GeneID" id="93722712"/>
<dbReference type="Pfam" id="PF21095">
    <property type="entry name" value="CarD_C"/>
    <property type="match status" value="1"/>
</dbReference>
<evidence type="ECO:0000259" key="1">
    <source>
        <dbReference type="SMART" id="SM01058"/>
    </source>
</evidence>
<dbReference type="Pfam" id="PF02559">
    <property type="entry name" value="CarD_TRCF_RID"/>
    <property type="match status" value="1"/>
</dbReference>
<dbReference type="PANTHER" id="PTHR38447:SF1">
    <property type="entry name" value="RNA POLYMERASE-BINDING TRANSCRIPTION FACTOR CARD"/>
    <property type="match status" value="1"/>
</dbReference>
<name>A0A174E6D4_9FIRM</name>
<dbReference type="InterPro" id="IPR036101">
    <property type="entry name" value="CarD-like/TRCF_RID_sf"/>
</dbReference>
<sequence>MFEIGEYIVYGVKGVCRIEDITHIDISGADKDRLYYVLAPVGDGSGRIYAPTDNQKITMRKVISREEADQLIEDMPKIEQLWVPDDRQREARYKEAMNTCDYRAWVSIVKTLYIRKQERTAQGKKITALDERYMRTAENELYSELSLTLGIPKDEMEQYIRERLTQ</sequence>
<dbReference type="EMBL" id="QRVL01000022">
    <property type="protein sequence ID" value="RGS36422.1"/>
    <property type="molecule type" value="Genomic_DNA"/>
</dbReference>
<comment type="caution">
    <text evidence="2">The sequence shown here is derived from an EMBL/GenBank/DDBJ whole genome shotgun (WGS) entry which is preliminary data.</text>
</comment>
<dbReference type="Gene3D" id="1.20.58.1290">
    <property type="entry name" value="CarD-like, C-terminal domain"/>
    <property type="match status" value="1"/>
</dbReference>
<dbReference type="SMART" id="SM01058">
    <property type="entry name" value="CarD_TRCF"/>
    <property type="match status" value="1"/>
</dbReference>
<dbReference type="Gene3D" id="2.40.10.170">
    <property type="match status" value="1"/>
</dbReference>
<organism evidence="2 3">
    <name type="scientific">Roseburia hominis</name>
    <dbReference type="NCBI Taxonomy" id="301301"/>
    <lineage>
        <taxon>Bacteria</taxon>
        <taxon>Bacillati</taxon>
        <taxon>Bacillota</taxon>
        <taxon>Clostridia</taxon>
        <taxon>Lachnospirales</taxon>
        <taxon>Lachnospiraceae</taxon>
        <taxon>Roseburia</taxon>
    </lineage>
</organism>
<dbReference type="InterPro" id="IPR003711">
    <property type="entry name" value="CarD-like/TRCF_RID"/>
</dbReference>